<dbReference type="Proteomes" id="UP001614394">
    <property type="component" value="Unassembled WGS sequence"/>
</dbReference>
<feature type="compositionally biased region" description="Polar residues" evidence="1">
    <location>
        <begin position="35"/>
        <end position="52"/>
    </location>
</feature>
<sequence>MATPPAHPATAAPVGRRSLLWGASSVLIWATGCSNGTTAPSSTGTSRTNGSQTASTTAAPSTSATSTTATAAPTSSTATSARPSATLPAATPWQPGAGEIEPAAKRSAVTLIEALGSWRAGQEGERRAAARAAALGIPAALAGQLASQAGSLLGSGDEASLQVIDAQYGGLLTDTASVLVVCRQWSRNGTGAVINGGTTVDVRLSRTGSGWSVTALHPAVSEPAATSPTASTRAVLARSTIELPPASAADIRSGTVHESVLQAMLRLADTYRMSVSVVRSGHPLDVFGTSRPSDHPVGRAFDVWRIDGHPVVDPATPRALITAFMRAAAAAGSYNVGGPVLLTGGATSNQFFSDDTHHDHVHIGFSS</sequence>
<organism evidence="2 3">
    <name type="scientific">Streptomyces fildesensis</name>
    <dbReference type="NCBI Taxonomy" id="375757"/>
    <lineage>
        <taxon>Bacteria</taxon>
        <taxon>Bacillati</taxon>
        <taxon>Actinomycetota</taxon>
        <taxon>Actinomycetes</taxon>
        <taxon>Kitasatosporales</taxon>
        <taxon>Streptomycetaceae</taxon>
        <taxon>Streptomyces</taxon>
    </lineage>
</organism>
<reference evidence="2 3" key="1">
    <citation type="submission" date="2024-10" db="EMBL/GenBank/DDBJ databases">
        <title>The Natural Products Discovery Center: Release of the First 8490 Sequenced Strains for Exploring Actinobacteria Biosynthetic Diversity.</title>
        <authorList>
            <person name="Kalkreuter E."/>
            <person name="Kautsar S.A."/>
            <person name="Yang D."/>
            <person name="Bader C.D."/>
            <person name="Teijaro C.N."/>
            <person name="Fluegel L."/>
            <person name="Davis C.M."/>
            <person name="Simpson J.R."/>
            <person name="Lauterbach L."/>
            <person name="Steele A.D."/>
            <person name="Gui C."/>
            <person name="Meng S."/>
            <person name="Li G."/>
            <person name="Viehrig K."/>
            <person name="Ye F."/>
            <person name="Su P."/>
            <person name="Kiefer A.F."/>
            <person name="Nichols A."/>
            <person name="Cepeda A.J."/>
            <person name="Yan W."/>
            <person name="Fan B."/>
            <person name="Jiang Y."/>
            <person name="Adhikari A."/>
            <person name="Zheng C.-J."/>
            <person name="Schuster L."/>
            <person name="Cowan T.M."/>
            <person name="Smanski M.J."/>
            <person name="Chevrette M.G."/>
            <person name="De Carvalho L.P.S."/>
            <person name="Shen B."/>
        </authorList>
    </citation>
    <scope>NUCLEOTIDE SEQUENCE [LARGE SCALE GENOMIC DNA]</scope>
    <source>
        <strain evidence="2 3">NPDC053399</strain>
    </source>
</reference>
<evidence type="ECO:0000256" key="1">
    <source>
        <dbReference type="SAM" id="MobiDB-lite"/>
    </source>
</evidence>
<proteinExistence type="predicted"/>
<feature type="compositionally biased region" description="Low complexity" evidence="1">
    <location>
        <begin position="53"/>
        <end position="92"/>
    </location>
</feature>
<keyword evidence="3" id="KW-1185">Reference proteome</keyword>
<comment type="caution">
    <text evidence="2">The sequence shown here is derived from an EMBL/GenBank/DDBJ whole genome shotgun (WGS) entry which is preliminary data.</text>
</comment>
<dbReference type="EMBL" id="JBITYG010000004">
    <property type="protein sequence ID" value="MFI9102342.1"/>
    <property type="molecule type" value="Genomic_DNA"/>
</dbReference>
<evidence type="ECO:0008006" key="4">
    <source>
        <dbReference type="Google" id="ProtNLM"/>
    </source>
</evidence>
<name>A0ABW8C8Y5_9ACTN</name>
<feature type="region of interest" description="Disordered" evidence="1">
    <location>
        <begin position="35"/>
        <end position="98"/>
    </location>
</feature>
<evidence type="ECO:0000313" key="3">
    <source>
        <dbReference type="Proteomes" id="UP001614394"/>
    </source>
</evidence>
<evidence type="ECO:0000313" key="2">
    <source>
        <dbReference type="EMBL" id="MFI9102342.1"/>
    </source>
</evidence>
<gene>
    <name evidence="2" type="ORF">ACIGXA_17635</name>
</gene>
<dbReference type="RefSeq" id="WP_399649842.1">
    <property type="nucleotide sequence ID" value="NZ_JBITYG010000004.1"/>
</dbReference>
<protein>
    <recommendedName>
        <fullName evidence="4">Lipoprotein</fullName>
    </recommendedName>
</protein>
<accession>A0ABW8C8Y5</accession>